<keyword evidence="3" id="KW-0597">Phosphoprotein</keyword>
<dbReference type="InterPro" id="IPR008271">
    <property type="entry name" value="Ser/Thr_kinase_AS"/>
</dbReference>
<dbReference type="PROSITE" id="PS50011">
    <property type="entry name" value="PROTEIN_KINASE_DOM"/>
    <property type="match status" value="1"/>
</dbReference>
<dbReference type="PANTHER" id="PTHR24356:SF417">
    <property type="entry name" value="CELL CYCLE PROTEIN KINASE DBF2-RELATED"/>
    <property type="match status" value="1"/>
</dbReference>
<keyword evidence="7 10" id="KW-0067">ATP-binding</keyword>
<dbReference type="PROSITE" id="PS00107">
    <property type="entry name" value="PROTEIN_KINASE_ATP"/>
    <property type="match status" value="1"/>
</dbReference>
<dbReference type="EC" id="2.7.11.1" evidence="1"/>
<evidence type="ECO:0000256" key="10">
    <source>
        <dbReference type="PROSITE-ProRule" id="PRU10141"/>
    </source>
</evidence>
<dbReference type="Gene3D" id="3.30.200.20">
    <property type="entry name" value="Phosphorylase Kinase, domain 1"/>
    <property type="match status" value="1"/>
</dbReference>
<dbReference type="EMBL" id="JAUKUA010000001">
    <property type="protein sequence ID" value="KAK0729807.1"/>
    <property type="molecule type" value="Genomic_DNA"/>
</dbReference>
<dbReference type="CDD" id="cd05600">
    <property type="entry name" value="STKc_Sid2p_like"/>
    <property type="match status" value="1"/>
</dbReference>
<protein>
    <recommendedName>
        <fullName evidence="1">non-specific serine/threonine protein kinase</fullName>
        <ecNumber evidence="1">2.7.11.1</ecNumber>
    </recommendedName>
</protein>
<accession>A0AA40B8W0</accession>
<dbReference type="SMART" id="SM00133">
    <property type="entry name" value="S_TK_X"/>
    <property type="match status" value="1"/>
</dbReference>
<feature type="region of interest" description="Disordered" evidence="11">
    <location>
        <begin position="71"/>
        <end position="151"/>
    </location>
</feature>
<keyword evidence="2" id="KW-0723">Serine/threonine-protein kinase</keyword>
<dbReference type="FunFam" id="3.30.200.20:FF:000109">
    <property type="entry name" value="Non-specific serine/threonine protein kinase"/>
    <property type="match status" value="1"/>
</dbReference>
<evidence type="ECO:0000256" key="8">
    <source>
        <dbReference type="ARBA" id="ARBA00047899"/>
    </source>
</evidence>
<feature type="domain" description="Protein kinase" evidence="12">
    <location>
        <begin position="263"/>
        <end position="566"/>
    </location>
</feature>
<dbReference type="Pfam" id="PF00433">
    <property type="entry name" value="Pkinase_C"/>
    <property type="match status" value="1"/>
</dbReference>
<feature type="domain" description="AGC-kinase C-terminal" evidence="13">
    <location>
        <begin position="567"/>
        <end position="646"/>
    </location>
</feature>
<feature type="region of interest" description="Disordered" evidence="11">
    <location>
        <begin position="1"/>
        <end position="55"/>
    </location>
</feature>
<dbReference type="GO" id="GO:0004674">
    <property type="term" value="F:protein serine/threonine kinase activity"/>
    <property type="evidence" value="ECO:0007669"/>
    <property type="project" value="UniProtKB-KW"/>
</dbReference>
<dbReference type="Pfam" id="PF00069">
    <property type="entry name" value="Pkinase"/>
    <property type="match status" value="2"/>
</dbReference>
<evidence type="ECO:0000256" key="9">
    <source>
        <dbReference type="ARBA" id="ARBA00048679"/>
    </source>
</evidence>
<dbReference type="PROSITE" id="PS51285">
    <property type="entry name" value="AGC_KINASE_CTER"/>
    <property type="match status" value="1"/>
</dbReference>
<comment type="catalytic activity">
    <reaction evidence="9">
        <text>L-seryl-[protein] + ATP = O-phospho-L-seryl-[protein] + ADP + H(+)</text>
        <dbReference type="Rhea" id="RHEA:17989"/>
        <dbReference type="Rhea" id="RHEA-COMP:9863"/>
        <dbReference type="Rhea" id="RHEA-COMP:11604"/>
        <dbReference type="ChEBI" id="CHEBI:15378"/>
        <dbReference type="ChEBI" id="CHEBI:29999"/>
        <dbReference type="ChEBI" id="CHEBI:30616"/>
        <dbReference type="ChEBI" id="CHEBI:83421"/>
        <dbReference type="ChEBI" id="CHEBI:456216"/>
        <dbReference type="EC" id="2.7.11.1"/>
    </reaction>
</comment>
<evidence type="ECO:0000313" key="15">
    <source>
        <dbReference type="Proteomes" id="UP001172102"/>
    </source>
</evidence>
<dbReference type="Proteomes" id="UP001172102">
    <property type="component" value="Unassembled WGS sequence"/>
</dbReference>
<dbReference type="InterPro" id="IPR050236">
    <property type="entry name" value="Ser_Thr_kinase_AGC"/>
</dbReference>
<evidence type="ECO:0000256" key="5">
    <source>
        <dbReference type="ARBA" id="ARBA00022741"/>
    </source>
</evidence>
<feature type="compositionally biased region" description="Polar residues" evidence="11">
    <location>
        <begin position="113"/>
        <end position="128"/>
    </location>
</feature>
<sequence>MASFMANFFPGGKQQDKADTPRPTTPTKAGTSFVTPVSTPQGSPSKKTVPPGANDLPVAIESMKLAAPSVFDSPVKLGRPQSVTTPLSPGKSNLQNIDEGSPSIDNSIIHKGTPTTGSPLKSQGQENTPPVLTRDPPTEPPPTYQPSHAAVSRQELYHLRERPSPTVKRFNTQRGLTAEELEILQKPNIKRMVNVTQLYFLDYYFDLLTYVGSRQNRLSAFKAEYPKPPETDEATYNQMWSKYAGRERANLRKRRVRLRQGDFQILTQVGQGGYGQVFLAQKKDTKEVCALKVMSKKLLFKLDEIRHVLTERDILTTAKSDWLVRLLYSFQDDKNIYLAMEYVPGGDFRTLLNNTGVLSNRHARFYIAEMFCSVDALHQLGYIHRDLKPENFLVDSTGHVKLTDFGLAAGFLAPAKIESMRVRLEKASETSVPFGKPMEQRTVAERREGYRSMREKDVNYAKSIVGSPDYMAPEVLRGEEYDFTVDYWSLGCMLFEALTGFPPFAGSNADETWRNLKHWREVLKRPVWEDPSYFLSNRTWNFITTCINSRSKRFSNIKDIFEHQYFGEVDWQTLRDTKAPFVPELDSETDAGYFDDFSNEADMAKYKEVHEKQMALETMAEREEEMSKSLFVGFTFRHRKPAGEDGSSPRKPIPFASEENTFGTML</sequence>
<evidence type="ECO:0000259" key="13">
    <source>
        <dbReference type="PROSITE" id="PS51285"/>
    </source>
</evidence>
<dbReference type="CDD" id="cd21776">
    <property type="entry name" value="MobB_Sid2p-like"/>
    <property type="match status" value="1"/>
</dbReference>
<evidence type="ECO:0000313" key="14">
    <source>
        <dbReference type="EMBL" id="KAK0729807.1"/>
    </source>
</evidence>
<keyword evidence="5 10" id="KW-0547">Nucleotide-binding</keyword>
<evidence type="ECO:0000256" key="1">
    <source>
        <dbReference type="ARBA" id="ARBA00012513"/>
    </source>
</evidence>
<dbReference type="GO" id="GO:0005524">
    <property type="term" value="F:ATP binding"/>
    <property type="evidence" value="ECO:0007669"/>
    <property type="project" value="UniProtKB-UniRule"/>
</dbReference>
<organism evidence="14 15">
    <name type="scientific">Lasiosphaeris hirsuta</name>
    <dbReference type="NCBI Taxonomy" id="260670"/>
    <lineage>
        <taxon>Eukaryota</taxon>
        <taxon>Fungi</taxon>
        <taxon>Dikarya</taxon>
        <taxon>Ascomycota</taxon>
        <taxon>Pezizomycotina</taxon>
        <taxon>Sordariomycetes</taxon>
        <taxon>Sordariomycetidae</taxon>
        <taxon>Sordariales</taxon>
        <taxon>Lasiosphaeriaceae</taxon>
        <taxon>Lasiosphaeris</taxon>
    </lineage>
</organism>
<dbReference type="FunFam" id="1.10.510.10:FF:000141">
    <property type="entry name" value="Non-specific serine/threonine protein kinase"/>
    <property type="match status" value="1"/>
</dbReference>
<keyword evidence="6 14" id="KW-0418">Kinase</keyword>
<dbReference type="InterPro" id="IPR011009">
    <property type="entry name" value="Kinase-like_dom_sf"/>
</dbReference>
<dbReference type="InterPro" id="IPR017892">
    <property type="entry name" value="Pkinase_C"/>
</dbReference>
<dbReference type="InterPro" id="IPR017441">
    <property type="entry name" value="Protein_kinase_ATP_BS"/>
</dbReference>
<dbReference type="GO" id="GO:0005816">
    <property type="term" value="C:spindle pole body"/>
    <property type="evidence" value="ECO:0007669"/>
    <property type="project" value="UniProtKB-ARBA"/>
</dbReference>
<keyword evidence="15" id="KW-1185">Reference proteome</keyword>
<feature type="region of interest" description="Disordered" evidence="11">
    <location>
        <begin position="640"/>
        <end position="666"/>
    </location>
</feature>
<name>A0AA40B8W0_9PEZI</name>
<dbReference type="InterPro" id="IPR000961">
    <property type="entry name" value="AGC-kinase_C"/>
</dbReference>
<dbReference type="SMART" id="SM00220">
    <property type="entry name" value="S_TKc"/>
    <property type="match status" value="1"/>
</dbReference>
<proteinExistence type="predicted"/>
<dbReference type="InterPro" id="IPR000719">
    <property type="entry name" value="Prot_kinase_dom"/>
</dbReference>
<evidence type="ECO:0000256" key="2">
    <source>
        <dbReference type="ARBA" id="ARBA00022527"/>
    </source>
</evidence>
<dbReference type="FunFam" id="1.10.510.10:FF:000319">
    <property type="entry name" value="Non-specific serine/threonine protein kinase"/>
    <property type="match status" value="1"/>
</dbReference>
<dbReference type="GO" id="GO:0035556">
    <property type="term" value="P:intracellular signal transduction"/>
    <property type="evidence" value="ECO:0007669"/>
    <property type="project" value="TreeGrafter"/>
</dbReference>
<dbReference type="PANTHER" id="PTHR24356">
    <property type="entry name" value="SERINE/THREONINE-PROTEIN KINASE"/>
    <property type="match status" value="1"/>
</dbReference>
<gene>
    <name evidence="14" type="ORF">B0H67DRAFT_475662</name>
</gene>
<comment type="caution">
    <text evidence="14">The sequence shown here is derived from an EMBL/GenBank/DDBJ whole genome shotgun (WGS) entry which is preliminary data.</text>
</comment>
<dbReference type="SUPFAM" id="SSF56112">
    <property type="entry name" value="Protein kinase-like (PK-like)"/>
    <property type="match status" value="1"/>
</dbReference>
<dbReference type="Gene3D" id="1.10.510.10">
    <property type="entry name" value="Transferase(Phosphotransferase) domain 1"/>
    <property type="match status" value="1"/>
</dbReference>
<evidence type="ECO:0000259" key="12">
    <source>
        <dbReference type="PROSITE" id="PS50011"/>
    </source>
</evidence>
<evidence type="ECO:0000256" key="7">
    <source>
        <dbReference type="ARBA" id="ARBA00022840"/>
    </source>
</evidence>
<keyword evidence="4" id="KW-0808">Transferase</keyword>
<evidence type="ECO:0000256" key="4">
    <source>
        <dbReference type="ARBA" id="ARBA00022679"/>
    </source>
</evidence>
<evidence type="ECO:0000256" key="6">
    <source>
        <dbReference type="ARBA" id="ARBA00022777"/>
    </source>
</evidence>
<feature type="binding site" evidence="10">
    <location>
        <position position="292"/>
    </location>
    <ligand>
        <name>ATP</name>
        <dbReference type="ChEBI" id="CHEBI:30616"/>
    </ligand>
</feature>
<dbReference type="PROSITE" id="PS00108">
    <property type="entry name" value="PROTEIN_KINASE_ST"/>
    <property type="match status" value="1"/>
</dbReference>
<feature type="compositionally biased region" description="Polar residues" evidence="11">
    <location>
        <begin position="81"/>
        <end position="106"/>
    </location>
</feature>
<evidence type="ECO:0000256" key="11">
    <source>
        <dbReference type="SAM" id="MobiDB-lite"/>
    </source>
</evidence>
<dbReference type="AlphaFoldDB" id="A0AA40B8W0"/>
<reference evidence="14" key="1">
    <citation type="submission" date="2023-06" db="EMBL/GenBank/DDBJ databases">
        <title>Genome-scale phylogeny and comparative genomics of the fungal order Sordariales.</title>
        <authorList>
            <consortium name="Lawrence Berkeley National Laboratory"/>
            <person name="Hensen N."/>
            <person name="Bonometti L."/>
            <person name="Westerberg I."/>
            <person name="Brannstrom I.O."/>
            <person name="Guillou S."/>
            <person name="Cros-Aarteil S."/>
            <person name="Calhoun S."/>
            <person name="Haridas S."/>
            <person name="Kuo A."/>
            <person name="Mondo S."/>
            <person name="Pangilinan J."/>
            <person name="Riley R."/>
            <person name="Labutti K."/>
            <person name="Andreopoulos B."/>
            <person name="Lipzen A."/>
            <person name="Chen C."/>
            <person name="Yanf M."/>
            <person name="Daum C."/>
            <person name="Ng V."/>
            <person name="Clum A."/>
            <person name="Steindorff A."/>
            <person name="Ohm R."/>
            <person name="Martin F."/>
            <person name="Silar P."/>
            <person name="Natvig D."/>
            <person name="Lalanne C."/>
            <person name="Gautier V."/>
            <person name="Ament-Velasquez S.L."/>
            <person name="Kruys A."/>
            <person name="Hutchinson M.I."/>
            <person name="Powell A.J."/>
            <person name="Barry K."/>
            <person name="Miller A.N."/>
            <person name="Grigoriev I.V."/>
            <person name="Debuchy R."/>
            <person name="Gladieux P."/>
            <person name="Thoren M.H."/>
            <person name="Johannesson H."/>
        </authorList>
    </citation>
    <scope>NUCLEOTIDE SEQUENCE</scope>
    <source>
        <strain evidence="14">SMH4607-1</strain>
    </source>
</reference>
<feature type="compositionally biased region" description="Polar residues" evidence="11">
    <location>
        <begin position="25"/>
        <end position="46"/>
    </location>
</feature>
<comment type="catalytic activity">
    <reaction evidence="8">
        <text>L-threonyl-[protein] + ATP = O-phospho-L-threonyl-[protein] + ADP + H(+)</text>
        <dbReference type="Rhea" id="RHEA:46608"/>
        <dbReference type="Rhea" id="RHEA-COMP:11060"/>
        <dbReference type="Rhea" id="RHEA-COMP:11605"/>
        <dbReference type="ChEBI" id="CHEBI:15378"/>
        <dbReference type="ChEBI" id="CHEBI:30013"/>
        <dbReference type="ChEBI" id="CHEBI:30616"/>
        <dbReference type="ChEBI" id="CHEBI:61977"/>
        <dbReference type="ChEBI" id="CHEBI:456216"/>
        <dbReference type="EC" id="2.7.11.1"/>
    </reaction>
</comment>
<evidence type="ECO:0000256" key="3">
    <source>
        <dbReference type="ARBA" id="ARBA00022553"/>
    </source>
</evidence>